<dbReference type="InterPro" id="IPR026847">
    <property type="entry name" value="VPS13"/>
</dbReference>
<gene>
    <name evidence="1" type="ORF">PIB30_054181</name>
</gene>
<dbReference type="Proteomes" id="UP001341840">
    <property type="component" value="Unassembled WGS sequence"/>
</dbReference>
<comment type="caution">
    <text evidence="1">The sequence shown here is derived from an EMBL/GenBank/DDBJ whole genome shotgun (WGS) entry which is preliminary data.</text>
</comment>
<evidence type="ECO:0000313" key="1">
    <source>
        <dbReference type="EMBL" id="MED6185146.1"/>
    </source>
</evidence>
<organism evidence="1 2">
    <name type="scientific">Stylosanthes scabra</name>
    <dbReference type="NCBI Taxonomy" id="79078"/>
    <lineage>
        <taxon>Eukaryota</taxon>
        <taxon>Viridiplantae</taxon>
        <taxon>Streptophyta</taxon>
        <taxon>Embryophyta</taxon>
        <taxon>Tracheophyta</taxon>
        <taxon>Spermatophyta</taxon>
        <taxon>Magnoliopsida</taxon>
        <taxon>eudicotyledons</taxon>
        <taxon>Gunneridae</taxon>
        <taxon>Pentapetalae</taxon>
        <taxon>rosids</taxon>
        <taxon>fabids</taxon>
        <taxon>Fabales</taxon>
        <taxon>Fabaceae</taxon>
        <taxon>Papilionoideae</taxon>
        <taxon>50 kb inversion clade</taxon>
        <taxon>dalbergioids sensu lato</taxon>
        <taxon>Dalbergieae</taxon>
        <taxon>Pterocarpus clade</taxon>
        <taxon>Stylosanthes</taxon>
    </lineage>
</organism>
<accession>A0ABU6WGX5</accession>
<evidence type="ECO:0008006" key="3">
    <source>
        <dbReference type="Google" id="ProtNLM"/>
    </source>
</evidence>
<dbReference type="EMBL" id="JASCZI010181653">
    <property type="protein sequence ID" value="MED6185146.1"/>
    <property type="molecule type" value="Genomic_DNA"/>
</dbReference>
<sequence>MALSYRNAVIGWLVAAVTNNQVEAVAHLSSVVSYMFSSFEDADCLHPEILKQEALFPVPDSCEPAIEGALPTNNISSFFINGTCRFMSMDIILHNSRRSYNGDGPTPALNFLTGNKLAVQKLPDCGIWISVQQASVVVSGEEEKMDIFTDISEIISFLFIYQNSIGNNNDRIVPEKLLLQSVDCLHEISLSSCTFTLCLGLVQNTSCSRNEFKTPGSSHPNGHISDLVQENNLTASGRLITQSPQSITMMESSTIIGTSASARHWFLVNVSVTNVVVGRCSTKRVLVQAHQSNKFMCIFSVGGEFQIGSWEIQGGLIVLETSSLAMAIDKYSSYVKYISNLTSDVTQHNKAITQAGLGEGSYDVIDEIHQEIVRTSQQTESESPNSFDLSLSHFALVFAHENDSGDIREIILEVDIHLKFESATTGKKLKAELSHLSILSQIIHENVEHETPIPHFSSVTLKDFPSQFAFSEFQNSVECYAVSEASSSRGPVPFHLSHQNKILKDLRASMLLEGPADGSLHLCLSGIGSVSGFDMTLSISEIQTILSMASSVSLLSRQNTRASERNHWSTSHDADSSLEAMIPDGAVVAIQDINQHMYFTVEGEENSFSIGGVIHYSLVGERALFRVKHLIQRRWKSTVMWFSLISLFAKNDMGVPLRLNSNPGSCFVDISCPNDGSCALWRVYPPEGGSYEGVTDWEACNQSIKKSCCLVNKKNNCAIAFVDGAPEFVMRPGNPIKFKIFHDLSVGYDATDTVRYPRLAPQSRRQTDEESISLQGGILPRIDINIEKITLQIVHELSDTEDLFPLICLFINNTQIIVQNLATKSRVIGTSTAGVQYYDALRNLWGELLHPVGICMFYRSNLQTPLPEYASHTVPSQFFCRAKKLDISLSENSLDVLLFMIGKLNLSGPYMLQSSMILANCCKVENQSGLNLLFHFKNETVSIPRKQSASISLRRHSDFRSEDSDAATSVSIQLADFGSFATSKIPLVLSQTQIAWRTQIRSIEEQNLTDFMTNSQDLLLVGLSVVVSPLIRIHNETGFPLELRFQRAEAQGDEVASAVLEPGAYIDDSMAMFDAINFSGGVKKALMSLSIGIYFYP</sequence>
<evidence type="ECO:0000313" key="2">
    <source>
        <dbReference type="Proteomes" id="UP001341840"/>
    </source>
</evidence>
<protein>
    <recommendedName>
        <fullName evidence="3">Vacuolar protein sorting-associated protein 13 VPS13 adaptor binding domain-containing protein</fullName>
    </recommendedName>
</protein>
<proteinExistence type="predicted"/>
<reference evidence="1 2" key="1">
    <citation type="journal article" date="2023" name="Plants (Basel)">
        <title>Bridging the Gap: Combining Genomics and Transcriptomics Approaches to Understand Stylosanthes scabra, an Orphan Legume from the Brazilian Caatinga.</title>
        <authorList>
            <person name="Ferreira-Neto J.R.C."/>
            <person name="da Silva M.D."/>
            <person name="Binneck E."/>
            <person name="de Melo N.F."/>
            <person name="da Silva R.H."/>
            <person name="de Melo A.L.T.M."/>
            <person name="Pandolfi V."/>
            <person name="Bustamante F.O."/>
            <person name="Brasileiro-Vidal A.C."/>
            <person name="Benko-Iseppon A.M."/>
        </authorList>
    </citation>
    <scope>NUCLEOTIDE SEQUENCE [LARGE SCALE GENOMIC DNA]</scope>
    <source>
        <tissue evidence="1">Leaves</tissue>
    </source>
</reference>
<keyword evidence="2" id="KW-1185">Reference proteome</keyword>
<dbReference type="PANTHER" id="PTHR16166">
    <property type="entry name" value="VACUOLAR PROTEIN SORTING-ASSOCIATED PROTEIN VPS13"/>
    <property type="match status" value="1"/>
</dbReference>
<dbReference type="PANTHER" id="PTHR16166:SF130">
    <property type="entry name" value="PROTEIN SORTING-ASSOCIATED PROTEIN, PUTATIVE (DUF1162)-RELATED"/>
    <property type="match status" value="1"/>
</dbReference>
<name>A0ABU6WGX5_9FABA</name>